<dbReference type="InterPro" id="IPR036396">
    <property type="entry name" value="Cyt_P450_sf"/>
</dbReference>
<protein>
    <submittedName>
        <fullName evidence="13">Cytochrome P450</fullName>
    </submittedName>
</protein>
<gene>
    <name evidence="13" type="ORF">BT96DRAFT_918439</name>
</gene>
<keyword evidence="5" id="KW-0349">Heme</keyword>
<evidence type="ECO:0000256" key="3">
    <source>
        <dbReference type="ARBA" id="ARBA00004721"/>
    </source>
</evidence>
<sequence>MLGPVYRIKSALWQNEVVVISDHLGVKQIFDKAYTYIKSPAFQPIVVKVLGHGLVWAEGDEHRFQRKMVSPAFSISAVKKMGPSVMICIDRMIQRIQKECNDKPTVLNMCDYVPACTLDIIGQVGFGYDFGPETPDGKAILGAWQKDVQLFSTFPAFLAPILIGVFPWIAKLPIKELQEDSTAKKVIHRVGRKLLQEPPNMDGTDIFSILVRESWENKVKPNGERKLDDATLLDNTTSGATQLILLDLAQNPDAQAKLRAELVLADSNDIDIIESLPYLDAVTREGLRLHPSARDTHRVAIREDVIPLKKPVILSNGETVTSIPVKAGDSFIIPFLVINSDPHVWGSDAHKFVPERWITEGALPPASELPHGPYSHISNFVDGPRVCIGWRLAIQEIKLILASMVKNFEFRDTGVKIEKHISPAVQPFVNGEAAQLPLQVIPIQHH</sequence>
<dbReference type="InterPro" id="IPR050121">
    <property type="entry name" value="Cytochrome_P450_monoxygenase"/>
</dbReference>
<dbReference type="GO" id="GO:0016705">
    <property type="term" value="F:oxidoreductase activity, acting on paired donors, with incorporation or reduction of molecular oxygen"/>
    <property type="evidence" value="ECO:0007669"/>
    <property type="project" value="InterPro"/>
</dbReference>
<evidence type="ECO:0000313" key="13">
    <source>
        <dbReference type="EMBL" id="KAE9402249.1"/>
    </source>
</evidence>
<reference evidence="13" key="1">
    <citation type="journal article" date="2019" name="Environ. Microbiol.">
        <title>Fungal ecological strategies reflected in gene transcription - a case study of two litter decomposers.</title>
        <authorList>
            <person name="Barbi F."/>
            <person name="Kohler A."/>
            <person name="Barry K."/>
            <person name="Baskaran P."/>
            <person name="Daum C."/>
            <person name="Fauchery L."/>
            <person name="Ihrmark K."/>
            <person name="Kuo A."/>
            <person name="LaButti K."/>
            <person name="Lipzen A."/>
            <person name="Morin E."/>
            <person name="Grigoriev I.V."/>
            <person name="Henrissat B."/>
            <person name="Lindahl B."/>
            <person name="Martin F."/>
        </authorList>
    </citation>
    <scope>NUCLEOTIDE SEQUENCE</scope>
    <source>
        <strain evidence="13">JB14</strain>
    </source>
</reference>
<dbReference type="InterPro" id="IPR001128">
    <property type="entry name" value="Cyt_P450"/>
</dbReference>
<keyword evidence="14" id="KW-1185">Reference proteome</keyword>
<dbReference type="Proteomes" id="UP000799118">
    <property type="component" value="Unassembled WGS sequence"/>
</dbReference>
<evidence type="ECO:0000256" key="10">
    <source>
        <dbReference type="ARBA" id="ARBA00023004"/>
    </source>
</evidence>
<dbReference type="GO" id="GO:0005506">
    <property type="term" value="F:iron ion binding"/>
    <property type="evidence" value="ECO:0007669"/>
    <property type="project" value="InterPro"/>
</dbReference>
<evidence type="ECO:0000256" key="5">
    <source>
        <dbReference type="ARBA" id="ARBA00022617"/>
    </source>
</evidence>
<keyword evidence="12" id="KW-0472">Membrane</keyword>
<dbReference type="AlphaFoldDB" id="A0A6A4HUW2"/>
<comment type="subcellular location">
    <subcellularLocation>
        <location evidence="2">Membrane</location>
    </subcellularLocation>
</comment>
<evidence type="ECO:0000256" key="9">
    <source>
        <dbReference type="ARBA" id="ARBA00023002"/>
    </source>
</evidence>
<dbReference type="PANTHER" id="PTHR24305">
    <property type="entry name" value="CYTOCHROME P450"/>
    <property type="match status" value="1"/>
</dbReference>
<dbReference type="Pfam" id="PF00067">
    <property type="entry name" value="p450"/>
    <property type="match status" value="1"/>
</dbReference>
<evidence type="ECO:0000256" key="8">
    <source>
        <dbReference type="ARBA" id="ARBA00022989"/>
    </source>
</evidence>
<dbReference type="PANTHER" id="PTHR24305:SF166">
    <property type="entry name" value="CYTOCHROME P450 12A4, MITOCHONDRIAL-RELATED"/>
    <property type="match status" value="1"/>
</dbReference>
<evidence type="ECO:0000313" key="14">
    <source>
        <dbReference type="Proteomes" id="UP000799118"/>
    </source>
</evidence>
<dbReference type="SUPFAM" id="SSF48264">
    <property type="entry name" value="Cytochrome P450"/>
    <property type="match status" value="1"/>
</dbReference>
<comment type="pathway">
    <text evidence="3">Secondary metabolite biosynthesis; terpenoid biosynthesis.</text>
</comment>
<name>A0A6A4HUW2_9AGAR</name>
<keyword evidence="10" id="KW-0408">Iron</keyword>
<dbReference type="GO" id="GO:0020037">
    <property type="term" value="F:heme binding"/>
    <property type="evidence" value="ECO:0007669"/>
    <property type="project" value="InterPro"/>
</dbReference>
<evidence type="ECO:0000256" key="2">
    <source>
        <dbReference type="ARBA" id="ARBA00004370"/>
    </source>
</evidence>
<proteinExistence type="inferred from homology"/>
<dbReference type="PRINTS" id="PR00385">
    <property type="entry name" value="P450"/>
</dbReference>
<evidence type="ECO:0000256" key="1">
    <source>
        <dbReference type="ARBA" id="ARBA00001971"/>
    </source>
</evidence>
<dbReference type="GO" id="GO:0004497">
    <property type="term" value="F:monooxygenase activity"/>
    <property type="evidence" value="ECO:0007669"/>
    <property type="project" value="UniProtKB-KW"/>
</dbReference>
<accession>A0A6A4HUW2</accession>
<keyword evidence="9" id="KW-0560">Oxidoreductase</keyword>
<evidence type="ECO:0000256" key="11">
    <source>
        <dbReference type="ARBA" id="ARBA00023033"/>
    </source>
</evidence>
<dbReference type="GO" id="GO:0016020">
    <property type="term" value="C:membrane"/>
    <property type="evidence" value="ECO:0007669"/>
    <property type="project" value="UniProtKB-SubCell"/>
</dbReference>
<keyword evidence="11" id="KW-0503">Monooxygenase</keyword>
<keyword evidence="6" id="KW-0812">Transmembrane</keyword>
<organism evidence="13 14">
    <name type="scientific">Gymnopus androsaceus JB14</name>
    <dbReference type="NCBI Taxonomy" id="1447944"/>
    <lineage>
        <taxon>Eukaryota</taxon>
        <taxon>Fungi</taxon>
        <taxon>Dikarya</taxon>
        <taxon>Basidiomycota</taxon>
        <taxon>Agaricomycotina</taxon>
        <taxon>Agaricomycetes</taxon>
        <taxon>Agaricomycetidae</taxon>
        <taxon>Agaricales</taxon>
        <taxon>Marasmiineae</taxon>
        <taxon>Omphalotaceae</taxon>
        <taxon>Gymnopus</taxon>
    </lineage>
</organism>
<keyword evidence="8" id="KW-1133">Transmembrane helix</keyword>
<evidence type="ECO:0000256" key="4">
    <source>
        <dbReference type="ARBA" id="ARBA00010617"/>
    </source>
</evidence>
<evidence type="ECO:0000256" key="6">
    <source>
        <dbReference type="ARBA" id="ARBA00022692"/>
    </source>
</evidence>
<evidence type="ECO:0000256" key="7">
    <source>
        <dbReference type="ARBA" id="ARBA00022723"/>
    </source>
</evidence>
<dbReference type="Gene3D" id="1.10.630.10">
    <property type="entry name" value="Cytochrome P450"/>
    <property type="match status" value="1"/>
</dbReference>
<comment type="similarity">
    <text evidence="4">Belongs to the cytochrome P450 family.</text>
</comment>
<evidence type="ECO:0000256" key="12">
    <source>
        <dbReference type="ARBA" id="ARBA00023136"/>
    </source>
</evidence>
<keyword evidence="7" id="KW-0479">Metal-binding</keyword>
<comment type="cofactor">
    <cofactor evidence="1">
        <name>heme</name>
        <dbReference type="ChEBI" id="CHEBI:30413"/>
    </cofactor>
</comment>
<dbReference type="OrthoDB" id="1470350at2759"/>
<dbReference type="EMBL" id="ML769437">
    <property type="protein sequence ID" value="KAE9402249.1"/>
    <property type="molecule type" value="Genomic_DNA"/>
</dbReference>